<dbReference type="EMBL" id="LWAJ01000248">
    <property type="protein sequence ID" value="KZL48390.1"/>
    <property type="molecule type" value="Genomic_DNA"/>
</dbReference>
<protein>
    <submittedName>
        <fullName evidence="1">Uncharacterized protein</fullName>
    </submittedName>
</protein>
<proteinExistence type="predicted"/>
<organism evidence="1 2">
    <name type="scientific">Nodularia spumigena CENA596</name>
    <dbReference type="NCBI Taxonomy" id="1819295"/>
    <lineage>
        <taxon>Bacteria</taxon>
        <taxon>Bacillati</taxon>
        <taxon>Cyanobacteriota</taxon>
        <taxon>Cyanophyceae</taxon>
        <taxon>Nostocales</taxon>
        <taxon>Nodulariaceae</taxon>
        <taxon>Nodularia</taxon>
    </lineage>
</organism>
<accession>A0A166IH59</accession>
<comment type="caution">
    <text evidence="1">The sequence shown here is derived from an EMBL/GenBank/DDBJ whole genome shotgun (WGS) entry which is preliminary data.</text>
</comment>
<evidence type="ECO:0000313" key="2">
    <source>
        <dbReference type="Proteomes" id="UP000076555"/>
    </source>
</evidence>
<name>A0A166IH59_NODSP</name>
<evidence type="ECO:0000313" key="1">
    <source>
        <dbReference type="EMBL" id="KZL48390.1"/>
    </source>
</evidence>
<dbReference type="AlphaFoldDB" id="A0A166IH59"/>
<gene>
    <name evidence="1" type="ORF">A2T98_18210</name>
</gene>
<sequence>MGSPQRNPTKQTKYWVKLGFPKPQPNLHLLEPHPQPPPISKVYPFLRPVALGFRGVRGGGYDIPDVIRNGYSLHISFQLNFEKVLRRIIDVE</sequence>
<dbReference type="Proteomes" id="UP000076555">
    <property type="component" value="Unassembled WGS sequence"/>
</dbReference>
<reference evidence="1 2" key="1">
    <citation type="submission" date="2016-04" db="EMBL/GenBank/DDBJ databases">
        <title>Draft Genome Assembly of the Bloom-forming Cyanobacterium Nodularia spumigena Strain CENA596 in Shrimp Production Ponds.</title>
        <authorList>
            <person name="Popin R.V."/>
            <person name="Rigonato J."/>
            <person name="Abreu V.A."/>
            <person name="Andreote A.P."/>
            <person name="Silveira S.B."/>
            <person name="Odebrecht C."/>
            <person name="Fiore M.F."/>
        </authorList>
    </citation>
    <scope>NUCLEOTIDE SEQUENCE [LARGE SCALE GENOMIC DNA]</scope>
    <source>
        <strain evidence="1 2">CENA596</strain>
    </source>
</reference>